<evidence type="ECO:0000256" key="4">
    <source>
        <dbReference type="ARBA" id="ARBA00022679"/>
    </source>
</evidence>
<dbReference type="Gene3D" id="3.90.1150.10">
    <property type="entry name" value="Aspartate Aminotransferase, domain 1"/>
    <property type="match status" value="1"/>
</dbReference>
<evidence type="ECO:0000256" key="7">
    <source>
        <dbReference type="PIRSR" id="PIRSR000524-50"/>
    </source>
</evidence>
<dbReference type="GO" id="GO:0008453">
    <property type="term" value="F:alanine-glyoxylate transaminase activity"/>
    <property type="evidence" value="ECO:0007669"/>
    <property type="project" value="TreeGrafter"/>
</dbReference>
<gene>
    <name evidence="11" type="ORF">E4665_13675</name>
</gene>
<comment type="similarity">
    <text evidence="2 8">Belongs to the class-V pyridoxal-phosphate-dependent aminotransferase family.</text>
</comment>
<dbReference type="PANTHER" id="PTHR21152:SF24">
    <property type="entry name" value="ALANINE--GLYOXYLATE AMINOTRANSFERASE 1"/>
    <property type="match status" value="1"/>
</dbReference>
<dbReference type="InterPro" id="IPR024169">
    <property type="entry name" value="SP_NH2Trfase/AEP_transaminase"/>
</dbReference>
<dbReference type="Gene3D" id="3.40.640.10">
    <property type="entry name" value="Type I PLP-dependent aspartate aminotransferase-like (Major domain)"/>
    <property type="match status" value="1"/>
</dbReference>
<feature type="domain" description="Aminotransferase class V" evidence="10">
    <location>
        <begin position="45"/>
        <end position="185"/>
    </location>
</feature>
<dbReference type="GO" id="GO:0019265">
    <property type="term" value="P:glycine biosynthetic process, by transamination of glyoxylate"/>
    <property type="evidence" value="ECO:0007669"/>
    <property type="project" value="TreeGrafter"/>
</dbReference>
<dbReference type="InterPro" id="IPR015424">
    <property type="entry name" value="PyrdxlP-dep_Trfase"/>
</dbReference>
<protein>
    <submittedName>
        <fullName evidence="11">Alanine--glyoxylate aminotransferase family protein</fullName>
    </submittedName>
</protein>
<evidence type="ECO:0000313" key="11">
    <source>
        <dbReference type="EMBL" id="TGA96906.1"/>
    </source>
</evidence>
<evidence type="ECO:0000256" key="9">
    <source>
        <dbReference type="RuleBase" id="RU004504"/>
    </source>
</evidence>
<evidence type="ECO:0000256" key="6">
    <source>
        <dbReference type="PIRSR" id="PIRSR000524-1"/>
    </source>
</evidence>
<dbReference type="Pfam" id="PF00266">
    <property type="entry name" value="Aminotran_5"/>
    <property type="match status" value="1"/>
</dbReference>
<organism evidence="11 12">
    <name type="scientific">Sporolactobacillus shoreae</name>
    <dbReference type="NCBI Taxonomy" id="1465501"/>
    <lineage>
        <taxon>Bacteria</taxon>
        <taxon>Bacillati</taxon>
        <taxon>Bacillota</taxon>
        <taxon>Bacilli</taxon>
        <taxon>Bacillales</taxon>
        <taxon>Sporolactobacillaceae</taxon>
        <taxon>Sporolactobacillus</taxon>
    </lineage>
</organism>
<reference evidence="11 12" key="1">
    <citation type="journal article" date="2015" name="Int. J. Syst. Evol. Microbiol.">
        <title>Sporolactobacillus shoreae sp. nov. and Sporolactobacillus spathodeae sp. nov., two spore-forming lactic acid bacteria isolated from tree barks in Thailand.</title>
        <authorList>
            <person name="Thamacharoensuk T."/>
            <person name="Kitahara M."/>
            <person name="Ohkuma M."/>
            <person name="Thongchul N."/>
            <person name="Tanasupawat S."/>
        </authorList>
    </citation>
    <scope>NUCLEOTIDE SEQUENCE [LARGE SCALE GENOMIC DNA]</scope>
    <source>
        <strain evidence="11 12">BK92</strain>
    </source>
</reference>
<dbReference type="AlphaFoldDB" id="A0A4Z0GJB7"/>
<keyword evidence="12" id="KW-1185">Reference proteome</keyword>
<dbReference type="InterPro" id="IPR000192">
    <property type="entry name" value="Aminotrans_V_dom"/>
</dbReference>
<name>A0A4Z0GJB7_9BACL</name>
<comment type="caution">
    <text evidence="11">The sequence shown here is derived from an EMBL/GenBank/DDBJ whole genome shotgun (WGS) entry which is preliminary data.</text>
</comment>
<keyword evidence="5 7" id="KW-0663">Pyridoxal phosphate</keyword>
<keyword evidence="4 11" id="KW-0808">Transferase</keyword>
<evidence type="ECO:0000313" key="12">
    <source>
        <dbReference type="Proteomes" id="UP000298347"/>
    </source>
</evidence>
<evidence type="ECO:0000256" key="2">
    <source>
        <dbReference type="ARBA" id="ARBA00009236"/>
    </source>
</evidence>
<feature type="modified residue" description="N6-(pyridoxal phosphate)lysine" evidence="7">
    <location>
        <position position="167"/>
    </location>
</feature>
<dbReference type="RefSeq" id="WP_135349360.1">
    <property type="nucleotide sequence ID" value="NZ_SRJD01000018.1"/>
</dbReference>
<keyword evidence="3 11" id="KW-0032">Aminotransferase</keyword>
<dbReference type="SUPFAM" id="SSF53383">
    <property type="entry name" value="PLP-dependent transferases"/>
    <property type="match status" value="1"/>
</dbReference>
<evidence type="ECO:0000256" key="8">
    <source>
        <dbReference type="RuleBase" id="RU004075"/>
    </source>
</evidence>
<dbReference type="PANTHER" id="PTHR21152">
    <property type="entry name" value="AMINOTRANSFERASE CLASS V"/>
    <property type="match status" value="1"/>
</dbReference>
<dbReference type="InterPro" id="IPR020578">
    <property type="entry name" value="Aminotrans_V_PyrdxlP_BS"/>
</dbReference>
<evidence type="ECO:0000256" key="5">
    <source>
        <dbReference type="ARBA" id="ARBA00022898"/>
    </source>
</evidence>
<proteinExistence type="inferred from homology"/>
<comment type="cofactor">
    <cofactor evidence="1 7 9">
        <name>pyridoxal 5'-phosphate</name>
        <dbReference type="ChEBI" id="CHEBI:597326"/>
    </cofactor>
</comment>
<feature type="binding site" evidence="6">
    <location>
        <position position="310"/>
    </location>
    <ligand>
        <name>substrate</name>
    </ligand>
</feature>
<dbReference type="PIRSF" id="PIRSF000524">
    <property type="entry name" value="SPT"/>
    <property type="match status" value="1"/>
</dbReference>
<dbReference type="InterPro" id="IPR015421">
    <property type="entry name" value="PyrdxlP-dep_Trfase_major"/>
</dbReference>
<dbReference type="InterPro" id="IPR015422">
    <property type="entry name" value="PyrdxlP-dep_Trfase_small"/>
</dbReference>
<evidence type="ECO:0000256" key="1">
    <source>
        <dbReference type="ARBA" id="ARBA00001933"/>
    </source>
</evidence>
<dbReference type="PROSITE" id="PS00595">
    <property type="entry name" value="AA_TRANSFER_CLASS_5"/>
    <property type="match status" value="1"/>
</dbReference>
<dbReference type="GO" id="GO:0004760">
    <property type="term" value="F:L-serine-pyruvate transaminase activity"/>
    <property type="evidence" value="ECO:0007669"/>
    <property type="project" value="TreeGrafter"/>
</dbReference>
<dbReference type="OrthoDB" id="389074at2"/>
<sequence>MRQNNENFSPLTRPEFDTLTGSLSRLLSTTNRPVIIPSEAILGIEAIAAGVSAPGRTILNIVTGPYGAIFGKWLARGGAEVVTISTSFDEVVIADEVAAAVDRYHPCALAFVQAEAVTGGSNPASSILQIARQSNIITIMDSVSAIGAEPVLMDKWGIDFVAIGAQKALSGPNGISAVGVSERGWTFLAANGKAPRDSILSLLDLNPHHRVAREQVPANIPILEARALIKTLERVEQEGLEAINQRHELASSAAIAGIEALGLEPWQRNKKWYSPLVTTVRIPQGSNLNIERPEGIVAPGDGELRDKLLRINHFGANANQESVEEATITLAKLAHRDPHDALLAERSVWENEDGE</sequence>
<dbReference type="EMBL" id="SRJD01000018">
    <property type="protein sequence ID" value="TGA96906.1"/>
    <property type="molecule type" value="Genomic_DNA"/>
</dbReference>
<evidence type="ECO:0000259" key="10">
    <source>
        <dbReference type="Pfam" id="PF00266"/>
    </source>
</evidence>
<evidence type="ECO:0000256" key="3">
    <source>
        <dbReference type="ARBA" id="ARBA00022576"/>
    </source>
</evidence>
<accession>A0A4Z0GJB7</accession>
<dbReference type="Proteomes" id="UP000298347">
    <property type="component" value="Unassembled WGS sequence"/>
</dbReference>